<dbReference type="PANTHER" id="PTHR16523">
    <property type="entry name" value="PEST PROTEOLYTIC SIGNAL-CONTAINING NUCLEAR PROTEIN"/>
    <property type="match status" value="1"/>
</dbReference>
<keyword evidence="6" id="KW-0832">Ubl conjugation</keyword>
<dbReference type="Proteomes" id="UP000274429">
    <property type="component" value="Unassembled WGS sequence"/>
</dbReference>
<dbReference type="GO" id="GO:0005634">
    <property type="term" value="C:nucleus"/>
    <property type="evidence" value="ECO:0007669"/>
    <property type="project" value="UniProtKB-SubCell"/>
</dbReference>
<comment type="subunit">
    <text evidence="3">Interacts with UHRF2/NIRF.</text>
</comment>
<dbReference type="Pfam" id="PF15473">
    <property type="entry name" value="PCNP"/>
    <property type="match status" value="1"/>
</dbReference>
<evidence type="ECO:0000256" key="5">
    <source>
        <dbReference type="ARBA" id="ARBA00022553"/>
    </source>
</evidence>
<keyword evidence="11" id="KW-0812">Transmembrane</keyword>
<evidence type="ECO:0000313" key="14">
    <source>
        <dbReference type="WBParaSite" id="TTAC_0000798301-mRNA-1"/>
    </source>
</evidence>
<feature type="region of interest" description="Disordered" evidence="10">
    <location>
        <begin position="1"/>
        <end position="47"/>
    </location>
</feature>
<evidence type="ECO:0000313" key="12">
    <source>
        <dbReference type="EMBL" id="VDM32446.1"/>
    </source>
</evidence>
<dbReference type="GO" id="GO:0016567">
    <property type="term" value="P:protein ubiquitination"/>
    <property type="evidence" value="ECO:0007669"/>
    <property type="project" value="InterPro"/>
</dbReference>
<evidence type="ECO:0000256" key="3">
    <source>
        <dbReference type="ARBA" id="ARBA00011097"/>
    </source>
</evidence>
<keyword evidence="5" id="KW-0597">Phosphoprotein</keyword>
<dbReference type="OrthoDB" id="10068198at2759"/>
<evidence type="ECO:0000256" key="9">
    <source>
        <dbReference type="ARBA" id="ARBA00023306"/>
    </source>
</evidence>
<dbReference type="EMBL" id="UYWX01020426">
    <property type="protein sequence ID" value="VDM32446.1"/>
    <property type="molecule type" value="Genomic_DNA"/>
</dbReference>
<accession>A0A0R3X3P7</accession>
<proteinExistence type="predicted"/>
<evidence type="ECO:0000256" key="1">
    <source>
        <dbReference type="ARBA" id="ARBA00002646"/>
    </source>
</evidence>
<evidence type="ECO:0000313" key="13">
    <source>
        <dbReference type="Proteomes" id="UP000274429"/>
    </source>
</evidence>
<name>A0A0R3X3P7_HYDTA</name>
<keyword evidence="11" id="KW-1133">Transmembrane helix</keyword>
<dbReference type="AlphaFoldDB" id="A0A0R3X3P7"/>
<gene>
    <name evidence="12" type="ORF">TTAC_LOCUS7968</name>
</gene>
<dbReference type="InterPro" id="IPR029169">
    <property type="entry name" value="PCNP"/>
</dbReference>
<evidence type="ECO:0000256" key="4">
    <source>
        <dbReference type="ARBA" id="ARBA00022059"/>
    </source>
</evidence>
<comment type="subcellular location">
    <subcellularLocation>
        <location evidence="2">Nucleus</location>
    </subcellularLocation>
</comment>
<dbReference type="GO" id="GO:0043161">
    <property type="term" value="P:proteasome-mediated ubiquitin-dependent protein catabolic process"/>
    <property type="evidence" value="ECO:0007669"/>
    <property type="project" value="TreeGrafter"/>
</dbReference>
<evidence type="ECO:0000256" key="8">
    <source>
        <dbReference type="ARBA" id="ARBA00023242"/>
    </source>
</evidence>
<keyword evidence="7" id="KW-0007">Acetylation</keyword>
<evidence type="ECO:0000256" key="6">
    <source>
        <dbReference type="ARBA" id="ARBA00022843"/>
    </source>
</evidence>
<evidence type="ECO:0000256" key="11">
    <source>
        <dbReference type="SAM" id="Phobius"/>
    </source>
</evidence>
<dbReference type="PANTHER" id="PTHR16523:SF6">
    <property type="entry name" value="PEST PROTEOLYTIC SIGNAL-CONTAINING NUCLEAR PROTEIN"/>
    <property type="match status" value="1"/>
</dbReference>
<evidence type="ECO:0000256" key="7">
    <source>
        <dbReference type="ARBA" id="ARBA00022990"/>
    </source>
</evidence>
<dbReference type="STRING" id="6205.A0A0R3X3P7"/>
<protein>
    <recommendedName>
        <fullName evidence="4">PEST proteolytic signal-containing nuclear protein</fullName>
    </recommendedName>
</protein>
<evidence type="ECO:0000256" key="2">
    <source>
        <dbReference type="ARBA" id="ARBA00004123"/>
    </source>
</evidence>
<feature type="transmembrane region" description="Helical" evidence="11">
    <location>
        <begin position="171"/>
        <end position="196"/>
    </location>
</feature>
<keyword evidence="11" id="KW-0472">Membrane</keyword>
<keyword evidence="13" id="KW-1185">Reference proteome</keyword>
<reference evidence="14" key="1">
    <citation type="submission" date="2017-02" db="UniProtKB">
        <authorList>
            <consortium name="WormBaseParasite"/>
        </authorList>
    </citation>
    <scope>IDENTIFICATION</scope>
</reference>
<evidence type="ECO:0000256" key="10">
    <source>
        <dbReference type="SAM" id="MobiDB-lite"/>
    </source>
</evidence>
<keyword evidence="8" id="KW-0539">Nucleus</keyword>
<sequence>MNKSKSPDKVVPLSLKRKHSDSESKTRDPPVPLSSIPVPSNVSKKTKPCLPTKRICLSLPSKSLSDNAKKETLKLQPVSGDVAKVFGQDEEVGSEEEEMPMEARIRMRNKGRETPTSSGPNSFGKSRYGFIDRRALQNKQLEALNERVSGDNEDRFYVVLDPHQIVCYRCLLLYTMYLQFVMMAVIALHILTILLAMLTMEKVEALCGFGKVIYPNRFLQFPITKIVVPHHADIGTRWVTPDGHFDCTVFGVDALRPYVLEVSCCLIQSTDLQPWGAIKKRRLLSSIHQIFMEGALT</sequence>
<keyword evidence="9" id="KW-0131">Cell cycle</keyword>
<organism evidence="14">
    <name type="scientific">Hydatigena taeniaeformis</name>
    <name type="common">Feline tapeworm</name>
    <name type="synonym">Taenia taeniaeformis</name>
    <dbReference type="NCBI Taxonomy" id="6205"/>
    <lineage>
        <taxon>Eukaryota</taxon>
        <taxon>Metazoa</taxon>
        <taxon>Spiralia</taxon>
        <taxon>Lophotrochozoa</taxon>
        <taxon>Platyhelminthes</taxon>
        <taxon>Cestoda</taxon>
        <taxon>Eucestoda</taxon>
        <taxon>Cyclophyllidea</taxon>
        <taxon>Taeniidae</taxon>
        <taxon>Hydatigera</taxon>
    </lineage>
</organism>
<comment type="function">
    <text evidence="1">May be involved in cell cycle regulation.</text>
</comment>
<reference evidence="12 13" key="2">
    <citation type="submission" date="2018-11" db="EMBL/GenBank/DDBJ databases">
        <authorList>
            <consortium name="Pathogen Informatics"/>
        </authorList>
    </citation>
    <scope>NUCLEOTIDE SEQUENCE [LARGE SCALE GENOMIC DNA]</scope>
</reference>
<dbReference type="WBParaSite" id="TTAC_0000798301-mRNA-1">
    <property type="protein sequence ID" value="TTAC_0000798301-mRNA-1"/>
    <property type="gene ID" value="TTAC_0000798301"/>
</dbReference>
<feature type="compositionally biased region" description="Low complexity" evidence="10">
    <location>
        <begin position="33"/>
        <end position="43"/>
    </location>
</feature>